<gene>
    <name evidence="3" type="ORF">FHS16_005422</name>
</gene>
<keyword evidence="4" id="KW-1185">Reference proteome</keyword>
<feature type="compositionally biased region" description="Basic residues" evidence="1">
    <location>
        <begin position="74"/>
        <end position="84"/>
    </location>
</feature>
<dbReference type="EMBL" id="JACHXW010000023">
    <property type="protein sequence ID" value="MBB3155314.1"/>
    <property type="molecule type" value="Genomic_DNA"/>
</dbReference>
<accession>A0A7W5CEB5</accession>
<evidence type="ECO:0000313" key="4">
    <source>
        <dbReference type="Proteomes" id="UP000518605"/>
    </source>
</evidence>
<keyword evidence="2" id="KW-0472">Membrane</keyword>
<keyword evidence="2" id="KW-0812">Transmembrane</keyword>
<dbReference type="Proteomes" id="UP000518605">
    <property type="component" value="Unassembled WGS sequence"/>
</dbReference>
<dbReference type="RefSeq" id="WP_183569884.1">
    <property type="nucleotide sequence ID" value="NZ_CBCSLB010000021.1"/>
</dbReference>
<dbReference type="AlphaFoldDB" id="A0A7W5CEB5"/>
<proteinExistence type="predicted"/>
<reference evidence="3 4" key="1">
    <citation type="submission" date="2020-08" db="EMBL/GenBank/DDBJ databases">
        <title>Genomic Encyclopedia of Type Strains, Phase III (KMG-III): the genomes of soil and plant-associated and newly described type strains.</title>
        <authorList>
            <person name="Whitman W."/>
        </authorList>
    </citation>
    <scope>NUCLEOTIDE SEQUENCE [LARGE SCALE GENOMIC DNA]</scope>
    <source>
        <strain evidence="3 4">CECT 8234</strain>
    </source>
</reference>
<keyword evidence="2" id="KW-1133">Transmembrane helix</keyword>
<protein>
    <submittedName>
        <fullName evidence="3">Uncharacterized protein</fullName>
    </submittedName>
</protein>
<feature type="region of interest" description="Disordered" evidence="1">
    <location>
        <begin position="74"/>
        <end position="96"/>
    </location>
</feature>
<evidence type="ECO:0000313" key="3">
    <source>
        <dbReference type="EMBL" id="MBB3155314.1"/>
    </source>
</evidence>
<evidence type="ECO:0000256" key="1">
    <source>
        <dbReference type="SAM" id="MobiDB-lite"/>
    </source>
</evidence>
<feature type="transmembrane region" description="Helical" evidence="2">
    <location>
        <begin position="12"/>
        <end position="34"/>
    </location>
</feature>
<feature type="transmembrane region" description="Helical" evidence="2">
    <location>
        <begin position="54"/>
        <end position="71"/>
    </location>
</feature>
<comment type="caution">
    <text evidence="3">The sequence shown here is derived from an EMBL/GenBank/DDBJ whole genome shotgun (WGS) entry which is preliminary data.</text>
</comment>
<sequence>MNVEKELFKMTTAGVLTALLFASLLIALLDMSVYKESFGAALGKQSLNYNGFKTYLLLAAAIGLSLFRDWRSTRRARKNKRQRSAGKDAGGNRMKP</sequence>
<evidence type="ECO:0000256" key="2">
    <source>
        <dbReference type="SAM" id="Phobius"/>
    </source>
</evidence>
<name>A0A7W5CEB5_9BACL</name>
<organism evidence="3 4">
    <name type="scientific">Paenibacillus endophyticus</name>
    <dbReference type="NCBI Taxonomy" id="1294268"/>
    <lineage>
        <taxon>Bacteria</taxon>
        <taxon>Bacillati</taxon>
        <taxon>Bacillota</taxon>
        <taxon>Bacilli</taxon>
        <taxon>Bacillales</taxon>
        <taxon>Paenibacillaceae</taxon>
        <taxon>Paenibacillus</taxon>
    </lineage>
</organism>